<evidence type="ECO:0000256" key="14">
    <source>
        <dbReference type="ARBA" id="ARBA00033987"/>
    </source>
</evidence>
<accession>A0A9N9F0K4</accession>
<feature type="domain" description="PARP alpha-helical" evidence="19">
    <location>
        <begin position="374"/>
        <end position="490"/>
    </location>
</feature>
<keyword evidence="6" id="KW-0677">Repeat</keyword>
<dbReference type="InterPro" id="IPR036930">
    <property type="entry name" value="WGR_dom_sf"/>
</dbReference>
<dbReference type="FunFam" id="2.20.140.10:FF:000001">
    <property type="entry name" value="Poly [ADP-ribose] polymerase"/>
    <property type="match status" value="1"/>
</dbReference>
<dbReference type="InterPro" id="IPR008893">
    <property type="entry name" value="WGR_domain"/>
</dbReference>
<keyword evidence="2 15" id="KW-0328">Glycosyltransferase</keyword>
<comment type="caution">
    <text evidence="21">The sequence shown here is derived from an EMBL/GenBank/DDBJ whole genome shotgun (WGS) entry which is preliminary data.</text>
</comment>
<evidence type="ECO:0000256" key="8">
    <source>
        <dbReference type="ARBA" id="ARBA00022771"/>
    </source>
</evidence>
<evidence type="ECO:0000259" key="19">
    <source>
        <dbReference type="PROSITE" id="PS51060"/>
    </source>
</evidence>
<dbReference type="GO" id="GO:0008270">
    <property type="term" value="F:zinc ion binding"/>
    <property type="evidence" value="ECO:0007669"/>
    <property type="project" value="UniProtKB-KW"/>
</dbReference>
<keyword evidence="10 15" id="KW-0520">NAD</keyword>
<evidence type="ECO:0000256" key="9">
    <source>
        <dbReference type="ARBA" id="ARBA00022833"/>
    </source>
</evidence>
<keyword evidence="22" id="KW-1185">Reference proteome</keyword>
<reference evidence="21" key="1">
    <citation type="submission" date="2021-06" db="EMBL/GenBank/DDBJ databases">
        <authorList>
            <person name="Kallberg Y."/>
            <person name="Tangrot J."/>
            <person name="Rosling A."/>
        </authorList>
    </citation>
    <scope>NUCLEOTIDE SEQUENCE</scope>
    <source>
        <strain evidence="21">87-6 pot B 2015</strain>
    </source>
</reference>
<dbReference type="Gene3D" id="2.20.140.10">
    <property type="entry name" value="WGR domain"/>
    <property type="match status" value="1"/>
</dbReference>
<dbReference type="PROSITE" id="PS51059">
    <property type="entry name" value="PARP_CATALYTIC"/>
    <property type="match status" value="1"/>
</dbReference>
<dbReference type="SMART" id="SM00773">
    <property type="entry name" value="WGR"/>
    <property type="match status" value="1"/>
</dbReference>
<dbReference type="Proteomes" id="UP000789375">
    <property type="component" value="Unassembled WGS sequence"/>
</dbReference>
<keyword evidence="7" id="KW-0013">ADP-ribosylation</keyword>
<proteinExistence type="inferred from homology"/>
<dbReference type="GO" id="GO:0006302">
    <property type="term" value="P:double-strand break repair"/>
    <property type="evidence" value="ECO:0007669"/>
    <property type="project" value="TreeGrafter"/>
</dbReference>
<evidence type="ECO:0000256" key="7">
    <source>
        <dbReference type="ARBA" id="ARBA00022765"/>
    </source>
</evidence>
<dbReference type="SUPFAM" id="SSF56399">
    <property type="entry name" value="ADP-ribosylation"/>
    <property type="match status" value="1"/>
</dbReference>
<dbReference type="CDD" id="cd00027">
    <property type="entry name" value="BRCT"/>
    <property type="match status" value="1"/>
</dbReference>
<dbReference type="GO" id="GO:0016779">
    <property type="term" value="F:nucleotidyltransferase activity"/>
    <property type="evidence" value="ECO:0007669"/>
    <property type="project" value="UniProtKB-KW"/>
</dbReference>
<feature type="compositionally biased region" description="Polar residues" evidence="16">
    <location>
        <begin position="187"/>
        <end position="199"/>
    </location>
</feature>
<dbReference type="Pfam" id="PF00644">
    <property type="entry name" value="PARP"/>
    <property type="match status" value="1"/>
</dbReference>
<comment type="subcellular location">
    <subcellularLocation>
        <location evidence="1">Nucleus</location>
    </subcellularLocation>
</comment>
<feature type="region of interest" description="Disordered" evidence="16">
    <location>
        <begin position="346"/>
        <end position="376"/>
    </location>
</feature>
<evidence type="ECO:0000256" key="13">
    <source>
        <dbReference type="ARBA" id="ARBA00024347"/>
    </source>
</evidence>
<evidence type="ECO:0000259" key="20">
    <source>
        <dbReference type="PROSITE" id="PS51977"/>
    </source>
</evidence>
<dbReference type="GO" id="GO:1990404">
    <property type="term" value="F:NAD+-protein mono-ADP-ribosyltransferase activity"/>
    <property type="evidence" value="ECO:0007669"/>
    <property type="project" value="TreeGrafter"/>
</dbReference>
<dbReference type="GO" id="GO:0070212">
    <property type="term" value="P:protein poly-ADP-ribosylation"/>
    <property type="evidence" value="ECO:0007669"/>
    <property type="project" value="TreeGrafter"/>
</dbReference>
<dbReference type="Gene3D" id="3.90.228.10">
    <property type="match status" value="1"/>
</dbReference>
<dbReference type="EC" id="2.4.2.-" evidence="15"/>
<keyword evidence="5" id="KW-0479">Metal-binding</keyword>
<keyword evidence="12" id="KW-0539">Nucleus</keyword>
<dbReference type="FunFam" id="1.20.142.10:FF:000001">
    <property type="entry name" value="Poly [ADP-ribose] polymerase"/>
    <property type="match status" value="1"/>
</dbReference>
<feature type="region of interest" description="Disordered" evidence="16">
    <location>
        <begin position="169"/>
        <end position="202"/>
    </location>
</feature>
<evidence type="ECO:0000256" key="5">
    <source>
        <dbReference type="ARBA" id="ARBA00022723"/>
    </source>
</evidence>
<keyword evidence="11" id="KW-0238">DNA-binding</keyword>
<feature type="domain" description="PARP catalytic" evidence="18">
    <location>
        <begin position="497"/>
        <end position="721"/>
    </location>
</feature>
<feature type="domain" description="WGR" evidence="20">
    <location>
        <begin position="235"/>
        <end position="337"/>
    </location>
</feature>
<dbReference type="InterPro" id="IPR012317">
    <property type="entry name" value="Poly(ADP-ribose)pol_cat_dom"/>
</dbReference>
<dbReference type="SUPFAM" id="SSF47587">
    <property type="entry name" value="Domain of poly(ADP-ribose) polymerase"/>
    <property type="match status" value="1"/>
</dbReference>
<dbReference type="AlphaFoldDB" id="A0A9N9F0K4"/>
<dbReference type="CDD" id="cd01437">
    <property type="entry name" value="parp_like"/>
    <property type="match status" value="1"/>
</dbReference>
<comment type="similarity">
    <text evidence="13">Belongs to the ARTD/PARP family.</text>
</comment>
<evidence type="ECO:0000259" key="18">
    <source>
        <dbReference type="PROSITE" id="PS51059"/>
    </source>
</evidence>
<dbReference type="Gene3D" id="3.40.50.10190">
    <property type="entry name" value="BRCT domain"/>
    <property type="match status" value="1"/>
</dbReference>
<evidence type="ECO:0000256" key="11">
    <source>
        <dbReference type="ARBA" id="ARBA00023125"/>
    </source>
</evidence>
<evidence type="ECO:0000313" key="22">
    <source>
        <dbReference type="Proteomes" id="UP000789375"/>
    </source>
</evidence>
<dbReference type="InterPro" id="IPR036616">
    <property type="entry name" value="Poly(ADP-ribose)pol_reg_dom_sf"/>
</dbReference>
<name>A0A9N9F0K4_FUNMO</name>
<dbReference type="Pfam" id="PF05406">
    <property type="entry name" value="WGR"/>
    <property type="match status" value="1"/>
</dbReference>
<evidence type="ECO:0000256" key="4">
    <source>
        <dbReference type="ARBA" id="ARBA00022695"/>
    </source>
</evidence>
<dbReference type="Pfam" id="PF00533">
    <property type="entry name" value="BRCT"/>
    <property type="match status" value="1"/>
</dbReference>
<keyword evidence="9" id="KW-0862">Zinc</keyword>
<evidence type="ECO:0000313" key="21">
    <source>
        <dbReference type="EMBL" id="CAG8696709.1"/>
    </source>
</evidence>
<evidence type="ECO:0000259" key="17">
    <source>
        <dbReference type="PROSITE" id="PS50172"/>
    </source>
</evidence>
<evidence type="ECO:0000256" key="16">
    <source>
        <dbReference type="SAM" id="MobiDB-lite"/>
    </source>
</evidence>
<keyword evidence="3 15" id="KW-0808">Transferase</keyword>
<dbReference type="CDD" id="cd07997">
    <property type="entry name" value="WGR_PARP"/>
    <property type="match status" value="1"/>
</dbReference>
<dbReference type="SUPFAM" id="SSF52113">
    <property type="entry name" value="BRCT domain"/>
    <property type="match status" value="1"/>
</dbReference>
<comment type="catalytic activity">
    <reaction evidence="14">
        <text>NAD(+) + (ADP-D-ribosyl)n-acceptor = nicotinamide + (ADP-D-ribosyl)n+1-acceptor + H(+).</text>
        <dbReference type="EC" id="2.4.2.30"/>
    </reaction>
</comment>
<evidence type="ECO:0000256" key="6">
    <source>
        <dbReference type="ARBA" id="ARBA00022737"/>
    </source>
</evidence>
<dbReference type="InterPro" id="IPR001357">
    <property type="entry name" value="BRCT_dom"/>
</dbReference>
<dbReference type="SMART" id="SM00292">
    <property type="entry name" value="BRCT"/>
    <property type="match status" value="1"/>
</dbReference>
<dbReference type="Pfam" id="PF02877">
    <property type="entry name" value="PARP_reg"/>
    <property type="match status" value="1"/>
</dbReference>
<evidence type="ECO:0000256" key="2">
    <source>
        <dbReference type="ARBA" id="ARBA00022676"/>
    </source>
</evidence>
<dbReference type="PROSITE" id="PS51977">
    <property type="entry name" value="WGR"/>
    <property type="match status" value="1"/>
</dbReference>
<dbReference type="PROSITE" id="PS50172">
    <property type="entry name" value="BRCT"/>
    <property type="match status" value="1"/>
</dbReference>
<dbReference type="PANTHER" id="PTHR10459">
    <property type="entry name" value="DNA LIGASE"/>
    <property type="match status" value="1"/>
</dbReference>
<evidence type="ECO:0000256" key="1">
    <source>
        <dbReference type="ARBA" id="ARBA00004123"/>
    </source>
</evidence>
<gene>
    <name evidence="21" type="ORF">FMOSSE_LOCUS13621</name>
</gene>
<keyword evidence="4" id="KW-0548">Nucleotidyltransferase</keyword>
<dbReference type="InterPro" id="IPR036420">
    <property type="entry name" value="BRCT_dom_sf"/>
</dbReference>
<dbReference type="GO" id="GO:0005730">
    <property type="term" value="C:nucleolus"/>
    <property type="evidence" value="ECO:0007669"/>
    <property type="project" value="TreeGrafter"/>
</dbReference>
<organism evidence="21 22">
    <name type="scientific">Funneliformis mosseae</name>
    <name type="common">Endomycorrhizal fungus</name>
    <name type="synonym">Glomus mosseae</name>
    <dbReference type="NCBI Taxonomy" id="27381"/>
    <lineage>
        <taxon>Eukaryota</taxon>
        <taxon>Fungi</taxon>
        <taxon>Fungi incertae sedis</taxon>
        <taxon>Mucoromycota</taxon>
        <taxon>Glomeromycotina</taxon>
        <taxon>Glomeromycetes</taxon>
        <taxon>Glomerales</taxon>
        <taxon>Glomeraceae</taxon>
        <taxon>Funneliformis</taxon>
    </lineage>
</organism>
<dbReference type="EMBL" id="CAJVPP010008408">
    <property type="protein sequence ID" value="CAG8696709.1"/>
    <property type="molecule type" value="Genomic_DNA"/>
</dbReference>
<protein>
    <recommendedName>
        <fullName evidence="15">Poly [ADP-ribose] polymerase</fullName>
        <shortName evidence="15">PARP</shortName>
        <ecNumber evidence="15">2.4.2.-</ecNumber>
    </recommendedName>
</protein>
<dbReference type="InterPro" id="IPR050800">
    <property type="entry name" value="ARTD/PARP"/>
</dbReference>
<sequence>MSSIFDDCFITLAGVFTIGNHTHLTSIINKHGGKVAQNLSKKSTHLIINEDDYKRGNSKVFLAKNKFADRVSIVTWKWVEDSIEKNVKLDVSDYVLSDDTEDIDMENADQNSTATGKRNKDDDGNDQVDDVRPSRKRRRTAKNDNDIQNSTTVDTTTTAISTTSIITTTAGTSSKKRKGNITDKTTKGSINNQDQGNSDQSDKVAATQIVEEKRMVKVVIKGQAPVDEKFFMKNSVHVYSDDEAIWDALLNLTNIGNNNNKFFVIQLLQTDSLDDYYVFCRWGRVGYGSKGQSTTYGPTVLGSAKFEFSKKFKEKTGNDWSTVCQDISNFVPKNSKYTFLRRDYASDDEDKNDDGQNKKKAKNKEKEEPIPISESNLHPKVQDIMKMIFDVNQWKESMKELEYDAAKLPLGKIAKSTINQGYSVLKRIEAVFMGNSTESLEELSNEFYTVIPHSFGMRKPPIINNINVLKTKLDMVETLGEIEIASTLIKGSDETINPLDAHYKSLKLGRMEPLDHNSKDFKMVVDYVKNTHGATHNYFKLEVLEVFDLERQGERERFEPYSKLQNRALLWHGSRKTNFAGILSQGLRIAPPSAPVTGYMFGKGVYFADSVSKSAQYVHNTSNDNIGLMLLNEVALGNMLELNSADYDAGIKAKNAKFHSVKGCGKNVPDMNSFIKLNNGCIVPSGKLQEKHRDKFLFYNEYIVYDEAQIMQKFLIKMKFR</sequence>
<evidence type="ECO:0000256" key="10">
    <source>
        <dbReference type="ARBA" id="ARBA00023027"/>
    </source>
</evidence>
<feature type="domain" description="BRCT" evidence="17">
    <location>
        <begin position="1"/>
        <end position="96"/>
    </location>
</feature>
<evidence type="ECO:0000256" key="3">
    <source>
        <dbReference type="ARBA" id="ARBA00022679"/>
    </source>
</evidence>
<dbReference type="FunFam" id="3.90.228.10:FF:000002">
    <property type="entry name" value="Poly [ADP-ribose] polymerase"/>
    <property type="match status" value="1"/>
</dbReference>
<evidence type="ECO:0000256" key="12">
    <source>
        <dbReference type="ARBA" id="ARBA00023242"/>
    </source>
</evidence>
<dbReference type="GO" id="GO:0003677">
    <property type="term" value="F:DNA binding"/>
    <property type="evidence" value="ECO:0007669"/>
    <property type="project" value="UniProtKB-KW"/>
</dbReference>
<dbReference type="PROSITE" id="PS51060">
    <property type="entry name" value="PARP_ALPHA_HD"/>
    <property type="match status" value="1"/>
</dbReference>
<evidence type="ECO:0000256" key="15">
    <source>
        <dbReference type="RuleBase" id="RU362114"/>
    </source>
</evidence>
<dbReference type="InterPro" id="IPR004102">
    <property type="entry name" value="Poly(ADP-ribose)pol_reg_dom"/>
</dbReference>
<dbReference type="SUPFAM" id="SSF142921">
    <property type="entry name" value="WGR domain-like"/>
    <property type="match status" value="1"/>
</dbReference>
<dbReference type="PANTHER" id="PTHR10459:SF60">
    <property type="entry name" value="POLY [ADP-RIBOSE] POLYMERASE 2"/>
    <property type="match status" value="1"/>
</dbReference>
<feature type="region of interest" description="Disordered" evidence="16">
    <location>
        <begin position="102"/>
        <end position="152"/>
    </location>
</feature>
<dbReference type="GO" id="GO:0003950">
    <property type="term" value="F:NAD+ poly-ADP-ribosyltransferase activity"/>
    <property type="evidence" value="ECO:0007669"/>
    <property type="project" value="UniProtKB-UniRule"/>
</dbReference>
<dbReference type="Gene3D" id="1.20.142.10">
    <property type="entry name" value="Poly(ADP-ribose) polymerase, regulatory domain"/>
    <property type="match status" value="1"/>
</dbReference>
<keyword evidence="8" id="KW-0863">Zinc-finger</keyword>